<keyword evidence="3" id="KW-0808">Transferase</keyword>
<keyword evidence="2" id="KW-0597">Phosphoprotein</keyword>
<comment type="caution">
    <text evidence="7">The sequence shown here is derived from an EMBL/GenBank/DDBJ whole genome shotgun (WGS) entry which is preliminary data.</text>
</comment>
<dbReference type="GO" id="GO:0004674">
    <property type="term" value="F:protein serine/threonine kinase activity"/>
    <property type="evidence" value="ECO:0007669"/>
    <property type="project" value="UniProtKB-KW"/>
</dbReference>
<evidence type="ECO:0000256" key="3">
    <source>
        <dbReference type="ARBA" id="ARBA00022679"/>
    </source>
</evidence>
<evidence type="ECO:0000256" key="1">
    <source>
        <dbReference type="ARBA" id="ARBA00022527"/>
    </source>
</evidence>
<feature type="compositionally biased region" description="Low complexity" evidence="6">
    <location>
        <begin position="325"/>
        <end position="342"/>
    </location>
</feature>
<keyword evidence="4" id="KW-0418">Kinase</keyword>
<organism evidence="7 8">
    <name type="scientific">Ancylostoma ceylanicum</name>
    <dbReference type="NCBI Taxonomy" id="53326"/>
    <lineage>
        <taxon>Eukaryota</taxon>
        <taxon>Metazoa</taxon>
        <taxon>Ecdysozoa</taxon>
        <taxon>Nematoda</taxon>
        <taxon>Chromadorea</taxon>
        <taxon>Rhabditida</taxon>
        <taxon>Rhabditina</taxon>
        <taxon>Rhabditomorpha</taxon>
        <taxon>Strongyloidea</taxon>
        <taxon>Ancylostomatidae</taxon>
        <taxon>Ancylostomatinae</taxon>
        <taxon>Ancylostoma</taxon>
    </lineage>
</organism>
<feature type="compositionally biased region" description="Polar residues" evidence="6">
    <location>
        <begin position="297"/>
        <end position="306"/>
    </location>
</feature>
<name>A0A016WGS5_9BILA</name>
<dbReference type="Proteomes" id="UP000024635">
    <property type="component" value="Unassembled WGS sequence"/>
</dbReference>
<protein>
    <submittedName>
        <fullName evidence="7">Uncharacterized protein</fullName>
    </submittedName>
</protein>
<evidence type="ECO:0000313" key="8">
    <source>
        <dbReference type="Proteomes" id="UP000024635"/>
    </source>
</evidence>
<feature type="compositionally biased region" description="Basic and acidic residues" evidence="6">
    <location>
        <begin position="441"/>
        <end position="452"/>
    </location>
</feature>
<feature type="coiled-coil region" evidence="5">
    <location>
        <begin position="490"/>
        <end position="609"/>
    </location>
</feature>
<evidence type="ECO:0000313" key="7">
    <source>
        <dbReference type="EMBL" id="EYC38821.1"/>
    </source>
</evidence>
<keyword evidence="1" id="KW-0723">Serine/threonine-protein kinase</keyword>
<dbReference type="PANTHER" id="PTHR46538:SF3">
    <property type="entry name" value="PROTEIN KINASE DOMAIN-CONTAINING PROTEIN"/>
    <property type="match status" value="1"/>
</dbReference>
<dbReference type="PANTHER" id="PTHR46538">
    <property type="entry name" value="PROTEIN KINASE DOMAIN-CONTAINING PROTEIN"/>
    <property type="match status" value="1"/>
</dbReference>
<dbReference type="Pfam" id="PF12474">
    <property type="entry name" value="PKK"/>
    <property type="match status" value="1"/>
</dbReference>
<evidence type="ECO:0000256" key="4">
    <source>
        <dbReference type="ARBA" id="ARBA00022777"/>
    </source>
</evidence>
<accession>A0A016WGS5</accession>
<evidence type="ECO:0000256" key="2">
    <source>
        <dbReference type="ARBA" id="ARBA00022553"/>
    </source>
</evidence>
<feature type="region of interest" description="Disordered" evidence="6">
    <location>
        <begin position="247"/>
        <end position="469"/>
    </location>
</feature>
<reference evidence="8" key="1">
    <citation type="journal article" date="2015" name="Nat. Genet.">
        <title>The genome and transcriptome of the zoonotic hookworm Ancylostoma ceylanicum identify infection-specific gene families.</title>
        <authorList>
            <person name="Schwarz E.M."/>
            <person name="Hu Y."/>
            <person name="Antoshechkin I."/>
            <person name="Miller M.M."/>
            <person name="Sternberg P.W."/>
            <person name="Aroian R.V."/>
        </authorList>
    </citation>
    <scope>NUCLEOTIDE SEQUENCE</scope>
    <source>
        <strain evidence="8">HY135</strain>
    </source>
</reference>
<dbReference type="InterPro" id="IPR051585">
    <property type="entry name" value="STE20_Ser/Thr_Kinases"/>
</dbReference>
<feature type="region of interest" description="Disordered" evidence="6">
    <location>
        <begin position="22"/>
        <end position="115"/>
    </location>
</feature>
<feature type="compositionally biased region" description="Low complexity" evidence="6">
    <location>
        <begin position="103"/>
        <end position="113"/>
    </location>
</feature>
<feature type="compositionally biased region" description="Polar residues" evidence="6">
    <location>
        <begin position="420"/>
        <end position="437"/>
    </location>
</feature>
<keyword evidence="8" id="KW-1185">Reference proteome</keyword>
<keyword evidence="5" id="KW-0175">Coiled coil</keyword>
<feature type="compositionally biased region" description="Basic residues" evidence="6">
    <location>
        <begin position="457"/>
        <end position="469"/>
    </location>
</feature>
<proteinExistence type="predicted"/>
<dbReference type="AlphaFoldDB" id="A0A016WGS5"/>
<gene>
    <name evidence="7" type="primary">Acey_s0692.g1578</name>
    <name evidence="7" type="ORF">Y032_0692g1578</name>
</gene>
<dbReference type="EMBL" id="JARK01000292">
    <property type="protein sequence ID" value="EYC38821.1"/>
    <property type="molecule type" value="Genomic_DNA"/>
</dbReference>
<feature type="region of interest" description="Disordered" evidence="6">
    <location>
        <begin position="184"/>
        <end position="225"/>
    </location>
</feature>
<dbReference type="InterPro" id="IPR022165">
    <property type="entry name" value="PKK"/>
</dbReference>
<feature type="compositionally biased region" description="Basic and acidic residues" evidence="6">
    <location>
        <begin position="83"/>
        <end position="98"/>
    </location>
</feature>
<evidence type="ECO:0000256" key="6">
    <source>
        <dbReference type="SAM" id="MobiDB-lite"/>
    </source>
</evidence>
<evidence type="ECO:0000256" key="5">
    <source>
        <dbReference type="SAM" id="Coils"/>
    </source>
</evidence>
<dbReference type="OrthoDB" id="5870737at2759"/>
<sequence length="648" mass="72326">MSVRVYQYAKCNSDCHRKRLGTEYCGAGDSSSNRASEDSAWATAAPAPQPKESVQQLGEVSSKKRAAPPPPEPTARLAPLPVRTDEQLNEAKDADKELYIQASTSSHSSKGASDFVSPGREALNILDDLNTALDKQNCSSLASISDDISAQEPSAIAPSLAHATEVIVHSPVPQHKIKDVVGAARAAAKSPSPVIQEHAHKSSSATSSSENVYRQDSLHKAESQQCVQDKAVIKVGMDVPYVPLSSMVEPRRSECGSPKPRQSSEKDTSKSPRVSQYKPSSPSSSPVSERVASTSSQASDQRNQLLQAPVATKPLNRAGSFRGLSSSQPGTTSSSSFSQYSPHGIQKSKTEPPLHYALLSSGKESPRNVKDYNYFEQFPAGPSTDSEYFVAPPSPEKKVPPPEPPVDYNDQQHSKENAPPVSTLNGAPFPSVSQDVAKTQDAVKQRPVKDSDVGVGIRKHPHRQTVTKKTRTYTIDGMQVTSTTMHVLGAKEDMQMRKQQLQDLRRLQREEARQKQKLQLEGANLVEQQERKFQQEKAVLTKQYEIDMEAMERKQKREIEEAEKLQEEEMKQAQKRLKYEQEKDLRAFKDRLKQEMKIMKQEMDMLPRQQRKDALRLKKDQMEHENHMKAFAFPSLFENFSFEWFESW</sequence>
<feature type="compositionally biased region" description="Low complexity" evidence="6">
    <location>
        <begin position="274"/>
        <end position="296"/>
    </location>
</feature>